<dbReference type="InterPro" id="IPR021997">
    <property type="entry name" value="SporV_AA"/>
</dbReference>
<evidence type="ECO:0000313" key="3">
    <source>
        <dbReference type="EMBL" id="HJC05453.1"/>
    </source>
</evidence>
<dbReference type="AlphaFoldDB" id="A0A9D2SHP4"/>
<keyword evidence="1" id="KW-0472">Membrane</keyword>
<dbReference type="InterPro" id="IPR038548">
    <property type="entry name" value="SporV_AA_N_sf"/>
</dbReference>
<keyword evidence="1" id="KW-0812">Transmembrane</keyword>
<evidence type="ECO:0000259" key="2">
    <source>
        <dbReference type="Pfam" id="PF12164"/>
    </source>
</evidence>
<reference evidence="3" key="1">
    <citation type="journal article" date="2021" name="PeerJ">
        <title>Extensive microbial diversity within the chicken gut microbiome revealed by metagenomics and culture.</title>
        <authorList>
            <person name="Gilroy R."/>
            <person name="Ravi A."/>
            <person name="Getino M."/>
            <person name="Pursley I."/>
            <person name="Horton D.L."/>
            <person name="Alikhan N.F."/>
            <person name="Baker D."/>
            <person name="Gharbi K."/>
            <person name="Hall N."/>
            <person name="Watson M."/>
            <person name="Adriaenssens E.M."/>
            <person name="Foster-Nyarko E."/>
            <person name="Jarju S."/>
            <person name="Secka A."/>
            <person name="Antonio M."/>
            <person name="Oren A."/>
            <person name="Chaudhuri R.R."/>
            <person name="La Ragione R."/>
            <person name="Hildebrand F."/>
            <person name="Pallen M.J."/>
        </authorList>
    </citation>
    <scope>NUCLEOTIDE SEQUENCE</scope>
    <source>
        <strain evidence="3">CHK180-15479</strain>
    </source>
</reference>
<evidence type="ECO:0000313" key="4">
    <source>
        <dbReference type="Proteomes" id="UP000823910"/>
    </source>
</evidence>
<feature type="transmembrane region" description="Helical" evidence="1">
    <location>
        <begin position="145"/>
        <end position="164"/>
    </location>
</feature>
<dbReference type="EMBL" id="DWWT01000019">
    <property type="protein sequence ID" value="HJC05453.1"/>
    <property type="molecule type" value="Genomic_DNA"/>
</dbReference>
<feature type="transmembrane region" description="Helical" evidence="1">
    <location>
        <begin position="102"/>
        <end position="120"/>
    </location>
</feature>
<evidence type="ECO:0000256" key="1">
    <source>
        <dbReference type="SAM" id="Phobius"/>
    </source>
</evidence>
<sequence>MKETVYIKFKELTELTCREVLLKDVAQVYCRDAAKMNRCKAMKIMHIQMAQKYRYVMSALDVVAMVEEQNPALDVQAMGAEDFVIAYKPPSPPMLFWQWMKTLFVCGVCFFGAAFAIMTFNNDVSAADVFQKVHLLIMGTESDGFSVLEVSYCIGLALGIVVFFNHVAAKKLNTDPTPLEVEMRLYEDNISKTLIANADRKESKIDTA</sequence>
<feature type="domain" description="Stage V sporulation protein AA" evidence="2">
    <location>
        <begin position="3"/>
        <end position="88"/>
    </location>
</feature>
<proteinExistence type="predicted"/>
<organism evidence="3 4">
    <name type="scientific">Candidatus Enterocloster excrementipullorum</name>
    <dbReference type="NCBI Taxonomy" id="2838559"/>
    <lineage>
        <taxon>Bacteria</taxon>
        <taxon>Bacillati</taxon>
        <taxon>Bacillota</taxon>
        <taxon>Clostridia</taxon>
        <taxon>Lachnospirales</taxon>
        <taxon>Lachnospiraceae</taxon>
        <taxon>Enterocloster</taxon>
    </lineage>
</organism>
<comment type="caution">
    <text evidence="3">The sequence shown here is derived from an EMBL/GenBank/DDBJ whole genome shotgun (WGS) entry which is preliminary data.</text>
</comment>
<reference evidence="3" key="2">
    <citation type="submission" date="2021-04" db="EMBL/GenBank/DDBJ databases">
        <authorList>
            <person name="Gilroy R."/>
        </authorList>
    </citation>
    <scope>NUCLEOTIDE SEQUENCE</scope>
    <source>
        <strain evidence="3">CHK180-15479</strain>
    </source>
</reference>
<protein>
    <submittedName>
        <fullName evidence="3">Stage V sporulation protein AA</fullName>
    </submittedName>
</protein>
<dbReference type="Proteomes" id="UP000823910">
    <property type="component" value="Unassembled WGS sequence"/>
</dbReference>
<dbReference type="Gene3D" id="2.60.480.10">
    <property type="entry name" value="eubacterium ventriosum atcc domain"/>
    <property type="match status" value="1"/>
</dbReference>
<dbReference type="Pfam" id="PF12164">
    <property type="entry name" value="SporV_AA"/>
    <property type="match status" value="1"/>
</dbReference>
<name>A0A9D2SHP4_9FIRM</name>
<accession>A0A9D2SHP4</accession>
<keyword evidence="1" id="KW-1133">Transmembrane helix</keyword>
<gene>
    <name evidence="3" type="ORF">H9704_04780</name>
</gene>